<evidence type="ECO:0000313" key="2">
    <source>
        <dbReference type="EMBL" id="KIJ36143.1"/>
    </source>
</evidence>
<dbReference type="AlphaFoldDB" id="A0A0C9U081"/>
<accession>A0A0C9U081</accession>
<protein>
    <submittedName>
        <fullName evidence="2">Uncharacterized protein</fullName>
    </submittedName>
</protein>
<keyword evidence="3" id="KW-1185">Reference proteome</keyword>
<name>A0A0C9U081_SPHS4</name>
<dbReference type="HOGENOM" id="CLU_164945_0_0_1"/>
<evidence type="ECO:0000256" key="1">
    <source>
        <dbReference type="SAM" id="MobiDB-lite"/>
    </source>
</evidence>
<gene>
    <name evidence="2" type="ORF">M422DRAFT_261470</name>
</gene>
<feature type="region of interest" description="Disordered" evidence="1">
    <location>
        <begin position="82"/>
        <end position="105"/>
    </location>
</feature>
<evidence type="ECO:0000313" key="3">
    <source>
        <dbReference type="Proteomes" id="UP000054279"/>
    </source>
</evidence>
<reference evidence="2 3" key="1">
    <citation type="submission" date="2014-06" db="EMBL/GenBank/DDBJ databases">
        <title>Evolutionary Origins and Diversification of the Mycorrhizal Mutualists.</title>
        <authorList>
            <consortium name="DOE Joint Genome Institute"/>
            <consortium name="Mycorrhizal Genomics Consortium"/>
            <person name="Kohler A."/>
            <person name="Kuo A."/>
            <person name="Nagy L.G."/>
            <person name="Floudas D."/>
            <person name="Copeland A."/>
            <person name="Barry K.W."/>
            <person name="Cichocki N."/>
            <person name="Veneault-Fourrey C."/>
            <person name="LaButti K."/>
            <person name="Lindquist E.A."/>
            <person name="Lipzen A."/>
            <person name="Lundell T."/>
            <person name="Morin E."/>
            <person name="Murat C."/>
            <person name="Riley R."/>
            <person name="Ohm R."/>
            <person name="Sun H."/>
            <person name="Tunlid A."/>
            <person name="Henrissat B."/>
            <person name="Grigoriev I.V."/>
            <person name="Hibbett D.S."/>
            <person name="Martin F."/>
        </authorList>
    </citation>
    <scope>NUCLEOTIDE SEQUENCE [LARGE SCALE GENOMIC DNA]</scope>
    <source>
        <strain evidence="2 3">SS14</strain>
    </source>
</reference>
<dbReference type="EMBL" id="KN837181">
    <property type="protein sequence ID" value="KIJ36143.1"/>
    <property type="molecule type" value="Genomic_DNA"/>
</dbReference>
<organism evidence="2 3">
    <name type="scientific">Sphaerobolus stellatus (strain SS14)</name>
    <dbReference type="NCBI Taxonomy" id="990650"/>
    <lineage>
        <taxon>Eukaryota</taxon>
        <taxon>Fungi</taxon>
        <taxon>Dikarya</taxon>
        <taxon>Basidiomycota</taxon>
        <taxon>Agaricomycotina</taxon>
        <taxon>Agaricomycetes</taxon>
        <taxon>Phallomycetidae</taxon>
        <taxon>Geastrales</taxon>
        <taxon>Sphaerobolaceae</taxon>
        <taxon>Sphaerobolus</taxon>
    </lineage>
</organism>
<dbReference type="Proteomes" id="UP000054279">
    <property type="component" value="Unassembled WGS sequence"/>
</dbReference>
<sequence>MIHHEEKHPCSGTGSEHAAYMHFNQCLPAPNKGKQPVTGSLPSHLSVHVHTPANTVHELVLPYEEAPPSSNLDVEMDVATGVEDSVTPPDESTMYVDPELEDLYA</sequence>
<proteinExistence type="predicted"/>